<dbReference type="PANTHER" id="PTHR43047">
    <property type="entry name" value="TWO-COMPONENT HISTIDINE PROTEIN KINASE"/>
    <property type="match status" value="1"/>
</dbReference>
<evidence type="ECO:0000256" key="4">
    <source>
        <dbReference type="ARBA" id="ARBA00022777"/>
    </source>
</evidence>
<dbReference type="Pfam" id="PF08448">
    <property type="entry name" value="PAS_4"/>
    <property type="match status" value="1"/>
</dbReference>
<dbReference type="InterPro" id="IPR036097">
    <property type="entry name" value="HisK_dim/P_sf"/>
</dbReference>
<dbReference type="PROSITE" id="PS50109">
    <property type="entry name" value="HIS_KIN"/>
    <property type="match status" value="1"/>
</dbReference>
<sequence>MDTVAVDRLQLQQLLFEQSPDAMALFGADGRVLLWNAGAEALYGYPAEVAIGSLWDELVVPPGANGEEESRRRRARDGGVTARAVLRRRQDGALVHADSALRAVFGPDGSLRAYAVSERDITALTIARDTRLLEERYRDLLESVPDAIVIANDIGRIVLFNGQAESMFGCTRAQLIGEPIETLLPSRFGATHVAHRLRFRARPQVRQMGAGLELYGRRHDGREFPVEISLSPLDVGDGHYVMSAIRDTSRQRQFEQALQDKNIELTVANQAKDRFLSTMSHELRTPLNAILGFSGLLLMQQAGALSGEQRHQLAIVRQSGEQLLALIEQLLALAQLQSGAPQLAPEPLDLAALLPLLQASLAPLADHAGRRLVLELPAGPVVLVADRHALQQLLRTLVLQALRERGGDLRLALRQTAGGVELCIGETVAAVPETDLPCTTNAQDGAGLAIELAGRLASVTGARLTCARAGSDARFTLRWENAA</sequence>
<dbReference type="InterPro" id="IPR013656">
    <property type="entry name" value="PAS_4"/>
</dbReference>
<dbReference type="EC" id="2.7.13.3" evidence="2"/>
<dbReference type="Gene3D" id="3.30.565.10">
    <property type="entry name" value="Histidine kinase-like ATPase, C-terminal domain"/>
    <property type="match status" value="1"/>
</dbReference>
<dbReference type="PANTHER" id="PTHR43047:SF68">
    <property type="entry name" value="HISTIDINE KINASE 5"/>
    <property type="match status" value="1"/>
</dbReference>
<dbReference type="Pfam" id="PF13426">
    <property type="entry name" value="PAS_9"/>
    <property type="match status" value="1"/>
</dbReference>
<dbReference type="InterPro" id="IPR000700">
    <property type="entry name" value="PAS-assoc_C"/>
</dbReference>
<evidence type="ECO:0000256" key="1">
    <source>
        <dbReference type="ARBA" id="ARBA00000085"/>
    </source>
</evidence>
<dbReference type="Gene3D" id="1.10.287.130">
    <property type="match status" value="1"/>
</dbReference>
<dbReference type="SMART" id="SM00091">
    <property type="entry name" value="PAS"/>
    <property type="match status" value="2"/>
</dbReference>
<accession>A0ABS1DW01</accession>
<dbReference type="InterPro" id="IPR036890">
    <property type="entry name" value="HATPase_C_sf"/>
</dbReference>
<comment type="catalytic activity">
    <reaction evidence="1">
        <text>ATP + protein L-histidine = ADP + protein N-phospho-L-histidine.</text>
        <dbReference type="EC" id="2.7.13.3"/>
    </reaction>
</comment>
<reference evidence="8" key="2">
    <citation type="journal article" date="2020" name="Microorganisms">
        <title>Osmotic Adaptation and Compatible Solute Biosynthesis of Phototrophic Bacteria as Revealed from Genome Analyses.</title>
        <authorList>
            <person name="Imhoff J.F."/>
            <person name="Rahn T."/>
            <person name="Kunzel S."/>
            <person name="Keller A."/>
            <person name="Neulinger S.C."/>
        </authorList>
    </citation>
    <scope>NUCLEOTIDE SEQUENCE</scope>
    <source>
        <strain evidence="8">IM 151</strain>
    </source>
</reference>
<keyword evidence="9" id="KW-1185">Reference proteome</keyword>
<feature type="domain" description="PAC" evidence="7">
    <location>
        <begin position="210"/>
        <end position="260"/>
    </location>
</feature>
<dbReference type="SUPFAM" id="SSF55785">
    <property type="entry name" value="PYP-like sensor domain (PAS domain)"/>
    <property type="match status" value="2"/>
</dbReference>
<feature type="domain" description="PAS" evidence="6">
    <location>
        <begin position="8"/>
        <end position="52"/>
    </location>
</feature>
<evidence type="ECO:0000313" key="8">
    <source>
        <dbReference type="EMBL" id="MBK1713554.1"/>
    </source>
</evidence>
<dbReference type="InterPro" id="IPR005467">
    <property type="entry name" value="His_kinase_dom"/>
</dbReference>
<reference evidence="8" key="1">
    <citation type="submission" date="2017-08" db="EMBL/GenBank/DDBJ databases">
        <authorList>
            <person name="Imhoff J.F."/>
            <person name="Rahn T."/>
            <person name="Kuenzel S."/>
            <person name="Neulinger S.C."/>
        </authorList>
    </citation>
    <scope>NUCLEOTIDE SEQUENCE</scope>
    <source>
        <strain evidence="8">IM 151</strain>
    </source>
</reference>
<evidence type="ECO:0000259" key="5">
    <source>
        <dbReference type="PROSITE" id="PS50109"/>
    </source>
</evidence>
<evidence type="ECO:0000256" key="2">
    <source>
        <dbReference type="ARBA" id="ARBA00012438"/>
    </source>
</evidence>
<dbReference type="SUPFAM" id="SSF47384">
    <property type="entry name" value="Homodimeric domain of signal transducing histidine kinase"/>
    <property type="match status" value="1"/>
</dbReference>
<dbReference type="NCBIfam" id="TIGR00229">
    <property type="entry name" value="sensory_box"/>
    <property type="match status" value="2"/>
</dbReference>
<dbReference type="CDD" id="cd00130">
    <property type="entry name" value="PAS"/>
    <property type="match status" value="2"/>
</dbReference>
<evidence type="ECO:0000259" key="6">
    <source>
        <dbReference type="PROSITE" id="PS50112"/>
    </source>
</evidence>
<dbReference type="PROSITE" id="PS50113">
    <property type="entry name" value="PAC"/>
    <property type="match status" value="1"/>
</dbReference>
<organism evidence="8 9">
    <name type="scientific">Rubrivivax gelatinosus</name>
    <name type="common">Rhodocyclus gelatinosus</name>
    <name type="synonym">Rhodopseudomonas gelatinosa</name>
    <dbReference type="NCBI Taxonomy" id="28068"/>
    <lineage>
        <taxon>Bacteria</taxon>
        <taxon>Pseudomonadati</taxon>
        <taxon>Pseudomonadota</taxon>
        <taxon>Betaproteobacteria</taxon>
        <taxon>Burkholderiales</taxon>
        <taxon>Sphaerotilaceae</taxon>
        <taxon>Rubrivivax</taxon>
    </lineage>
</organism>
<comment type="caution">
    <text evidence="8">The sequence shown here is derived from an EMBL/GenBank/DDBJ whole genome shotgun (WGS) entry which is preliminary data.</text>
</comment>
<dbReference type="Pfam" id="PF00512">
    <property type="entry name" value="HisKA"/>
    <property type="match status" value="1"/>
</dbReference>
<evidence type="ECO:0000313" key="9">
    <source>
        <dbReference type="Proteomes" id="UP001041814"/>
    </source>
</evidence>
<dbReference type="InterPro" id="IPR035965">
    <property type="entry name" value="PAS-like_dom_sf"/>
</dbReference>
<keyword evidence="3" id="KW-0808">Transferase</keyword>
<evidence type="ECO:0000256" key="3">
    <source>
        <dbReference type="ARBA" id="ARBA00022679"/>
    </source>
</evidence>
<protein>
    <recommendedName>
        <fullName evidence="2">histidine kinase</fullName>
        <ecNumber evidence="2">2.7.13.3</ecNumber>
    </recommendedName>
</protein>
<dbReference type="SUPFAM" id="SSF55874">
    <property type="entry name" value="ATPase domain of HSP90 chaperone/DNA topoisomerase II/histidine kinase"/>
    <property type="match status" value="1"/>
</dbReference>
<evidence type="ECO:0000259" key="7">
    <source>
        <dbReference type="PROSITE" id="PS50113"/>
    </source>
</evidence>
<dbReference type="Proteomes" id="UP001041814">
    <property type="component" value="Unassembled WGS sequence"/>
</dbReference>
<dbReference type="EMBL" id="NRRU01000041">
    <property type="protein sequence ID" value="MBK1713554.1"/>
    <property type="molecule type" value="Genomic_DNA"/>
</dbReference>
<dbReference type="PROSITE" id="PS50112">
    <property type="entry name" value="PAS"/>
    <property type="match status" value="2"/>
</dbReference>
<gene>
    <name evidence="8" type="ORF">CKO43_12275</name>
</gene>
<dbReference type="Gene3D" id="3.30.450.20">
    <property type="entry name" value="PAS domain"/>
    <property type="match status" value="2"/>
</dbReference>
<proteinExistence type="predicted"/>
<feature type="domain" description="Histidine kinase" evidence="5">
    <location>
        <begin position="278"/>
        <end position="483"/>
    </location>
</feature>
<name>A0ABS1DW01_RUBGE</name>
<dbReference type="InterPro" id="IPR003661">
    <property type="entry name" value="HisK_dim/P_dom"/>
</dbReference>
<dbReference type="SMART" id="SM00388">
    <property type="entry name" value="HisKA"/>
    <property type="match status" value="1"/>
</dbReference>
<feature type="domain" description="PAS" evidence="6">
    <location>
        <begin position="133"/>
        <end position="186"/>
    </location>
</feature>
<keyword evidence="4" id="KW-0418">Kinase</keyword>
<dbReference type="InterPro" id="IPR000014">
    <property type="entry name" value="PAS"/>
</dbReference>
<dbReference type="RefSeq" id="WP_200227078.1">
    <property type="nucleotide sequence ID" value="NZ_NRRT01000008.1"/>
</dbReference>
<dbReference type="CDD" id="cd00082">
    <property type="entry name" value="HisKA"/>
    <property type="match status" value="1"/>
</dbReference>